<dbReference type="Gene3D" id="3.30.70.100">
    <property type="match status" value="1"/>
</dbReference>
<evidence type="ECO:0000313" key="2">
    <source>
        <dbReference type="EMBL" id="MDH1334133.1"/>
    </source>
</evidence>
<dbReference type="PROSITE" id="PS50925">
    <property type="entry name" value="BLUF"/>
    <property type="match status" value="1"/>
</dbReference>
<dbReference type="GO" id="GO:0009882">
    <property type="term" value="F:blue light photoreceptor activity"/>
    <property type="evidence" value="ECO:0007669"/>
    <property type="project" value="InterPro"/>
</dbReference>
<dbReference type="RefSeq" id="WP_280007857.1">
    <property type="nucleotide sequence ID" value="NZ_JAOCEK010000004.1"/>
</dbReference>
<dbReference type="SMART" id="SM01034">
    <property type="entry name" value="BLUF"/>
    <property type="match status" value="1"/>
</dbReference>
<proteinExistence type="predicted"/>
<gene>
    <name evidence="2" type="ORF">N5D63_08250</name>
</gene>
<dbReference type="GO" id="GO:0071949">
    <property type="term" value="F:FAD binding"/>
    <property type="evidence" value="ECO:0007669"/>
    <property type="project" value="InterPro"/>
</dbReference>
<accession>A0AA42Q3J3</accession>
<dbReference type="Proteomes" id="UP001161065">
    <property type="component" value="Unassembled WGS sequence"/>
</dbReference>
<comment type="caution">
    <text evidence="2">The sequence shown here is derived from an EMBL/GenBank/DDBJ whole genome shotgun (WGS) entry which is preliminary data.</text>
</comment>
<organism evidence="2 3">
    <name type="scientific">Comamonas thiooxydans</name>
    <dbReference type="NCBI Taxonomy" id="363952"/>
    <lineage>
        <taxon>Bacteria</taxon>
        <taxon>Pseudomonadati</taxon>
        <taxon>Pseudomonadota</taxon>
        <taxon>Betaproteobacteria</taxon>
        <taxon>Burkholderiales</taxon>
        <taxon>Comamonadaceae</taxon>
        <taxon>Comamonas</taxon>
    </lineage>
</organism>
<dbReference type="SUPFAM" id="SSF54975">
    <property type="entry name" value="Acylphosphatase/BLUF domain-like"/>
    <property type="match status" value="1"/>
</dbReference>
<name>A0AA42Q3J3_9BURK</name>
<reference evidence="2" key="1">
    <citation type="submission" date="2022-09" db="EMBL/GenBank/DDBJ databases">
        <title>Intensive care unit water sources are persistently colonized with multi-drug resistant bacteria and are the site of extensive horizontal gene transfer of antibiotic resistance genes.</title>
        <authorList>
            <person name="Diorio-Toth L."/>
        </authorList>
    </citation>
    <scope>NUCLEOTIDE SEQUENCE</scope>
    <source>
        <strain evidence="2">GD03832</strain>
    </source>
</reference>
<dbReference type="Pfam" id="PF04940">
    <property type="entry name" value="BLUF"/>
    <property type="match status" value="1"/>
</dbReference>
<feature type="domain" description="BLUF" evidence="1">
    <location>
        <begin position="8"/>
        <end position="100"/>
    </location>
</feature>
<dbReference type="AlphaFoldDB" id="A0AA42Q3J3"/>
<protein>
    <submittedName>
        <fullName evidence="2">BLUF domain-containing protein</fullName>
    </submittedName>
</protein>
<evidence type="ECO:0000259" key="1">
    <source>
        <dbReference type="PROSITE" id="PS50925"/>
    </source>
</evidence>
<dbReference type="InterPro" id="IPR007024">
    <property type="entry name" value="BLUF_domain"/>
</dbReference>
<sequence>MEEAVTELGSFLYHSEIAADADIGCVAEIAKFSRVFNQTHEITGVLIFDGQRFVQYIEGPQEHVFALANKIALDTRHINFTPLYQAQGITQRLFPQWTMAYFANDDAEPLASILTDQGEAALSSLQKILPQLDAA</sequence>
<dbReference type="InterPro" id="IPR036046">
    <property type="entry name" value="Acylphosphatase-like_dom_sf"/>
</dbReference>
<dbReference type="EMBL" id="JAOCEK010000004">
    <property type="protein sequence ID" value="MDH1334133.1"/>
    <property type="molecule type" value="Genomic_DNA"/>
</dbReference>
<evidence type="ECO:0000313" key="3">
    <source>
        <dbReference type="Proteomes" id="UP001161065"/>
    </source>
</evidence>